<dbReference type="PROSITE" id="PS00105">
    <property type="entry name" value="AA_TRANSFER_CLASS_1"/>
    <property type="match status" value="1"/>
</dbReference>
<dbReference type="GO" id="GO:0004838">
    <property type="term" value="F:L-tyrosine-2-oxoglutarate transaminase activity"/>
    <property type="evidence" value="ECO:0007669"/>
    <property type="project" value="TreeGrafter"/>
</dbReference>
<dbReference type="PANTHER" id="PTHR45744:SF2">
    <property type="entry name" value="TYROSINE AMINOTRANSFERASE"/>
    <property type="match status" value="1"/>
</dbReference>
<name>A0A8T0H0D2_CERPU</name>
<evidence type="ECO:0000313" key="10">
    <source>
        <dbReference type="Proteomes" id="UP000822688"/>
    </source>
</evidence>
<gene>
    <name evidence="9" type="ORF">KC19_8G060300</name>
</gene>
<reference evidence="9" key="1">
    <citation type="submission" date="2020-06" db="EMBL/GenBank/DDBJ databases">
        <title>WGS assembly of Ceratodon purpureus strain R40.</title>
        <authorList>
            <person name="Carey S.B."/>
            <person name="Jenkins J."/>
            <person name="Shu S."/>
            <person name="Lovell J.T."/>
            <person name="Sreedasyam A."/>
            <person name="Maumus F."/>
            <person name="Tiley G.P."/>
            <person name="Fernandez-Pozo N."/>
            <person name="Barry K."/>
            <person name="Chen C."/>
            <person name="Wang M."/>
            <person name="Lipzen A."/>
            <person name="Daum C."/>
            <person name="Saski C.A."/>
            <person name="Payton A.C."/>
            <person name="Mcbreen J.C."/>
            <person name="Conrad R.E."/>
            <person name="Kollar L.M."/>
            <person name="Olsson S."/>
            <person name="Huttunen S."/>
            <person name="Landis J.B."/>
            <person name="Wickett N.J."/>
            <person name="Johnson M.G."/>
            <person name="Rensing S.A."/>
            <person name="Grimwood J."/>
            <person name="Schmutz J."/>
            <person name="Mcdaniel S.F."/>
        </authorList>
    </citation>
    <scope>NUCLEOTIDE SEQUENCE</scope>
    <source>
        <strain evidence="9">R40</strain>
    </source>
</reference>
<dbReference type="PANTHER" id="PTHR45744">
    <property type="entry name" value="TYROSINE AMINOTRANSFERASE"/>
    <property type="match status" value="1"/>
</dbReference>
<evidence type="ECO:0000256" key="7">
    <source>
        <dbReference type="PIRSR" id="PIRSR000517-1"/>
    </source>
</evidence>
<comment type="caution">
    <text evidence="9">The sequence shown here is derived from an EMBL/GenBank/DDBJ whole genome shotgun (WGS) entry which is preliminary data.</text>
</comment>
<evidence type="ECO:0000256" key="3">
    <source>
        <dbReference type="ARBA" id="ARBA00022576"/>
    </source>
</evidence>
<accession>A0A8T0H0D2</accession>
<dbReference type="InterPro" id="IPR015424">
    <property type="entry name" value="PyrdxlP-dep_Trfase"/>
</dbReference>
<dbReference type="NCBIfam" id="TIGR01265">
    <property type="entry name" value="tyr_nico_aTase"/>
    <property type="match status" value="1"/>
</dbReference>
<dbReference type="InterPro" id="IPR005958">
    <property type="entry name" value="TyrNic_aminoTrfase"/>
</dbReference>
<proteinExistence type="inferred from homology"/>
<evidence type="ECO:0000313" key="9">
    <source>
        <dbReference type="EMBL" id="KAG0563804.1"/>
    </source>
</evidence>
<dbReference type="GO" id="GO:0030170">
    <property type="term" value="F:pyridoxal phosphate binding"/>
    <property type="evidence" value="ECO:0007669"/>
    <property type="project" value="InterPro"/>
</dbReference>
<keyword evidence="10" id="KW-1185">Reference proteome</keyword>
<comment type="cofactor">
    <cofactor evidence="1 6 7">
        <name>pyridoxal 5'-phosphate</name>
        <dbReference type="ChEBI" id="CHEBI:597326"/>
    </cofactor>
</comment>
<dbReference type="PIRSF" id="PIRSF000517">
    <property type="entry name" value="Tyr_transaminase"/>
    <property type="match status" value="1"/>
</dbReference>
<dbReference type="InterPro" id="IPR015421">
    <property type="entry name" value="PyrdxlP-dep_Trfase_major"/>
</dbReference>
<dbReference type="InterPro" id="IPR004839">
    <property type="entry name" value="Aminotransferase_I/II_large"/>
</dbReference>
<dbReference type="FunFam" id="3.40.640.10:FF:000048">
    <property type="entry name" value="tyrosine aminotransferase"/>
    <property type="match status" value="1"/>
</dbReference>
<evidence type="ECO:0000256" key="6">
    <source>
        <dbReference type="PIRNR" id="PIRNR000517"/>
    </source>
</evidence>
<evidence type="ECO:0000256" key="1">
    <source>
        <dbReference type="ARBA" id="ARBA00001933"/>
    </source>
</evidence>
<keyword evidence="5 6" id="KW-0663">Pyridoxal phosphate</keyword>
<dbReference type="Pfam" id="PF00155">
    <property type="entry name" value="Aminotran_1_2"/>
    <property type="match status" value="1"/>
</dbReference>
<dbReference type="Gene3D" id="3.40.640.10">
    <property type="entry name" value="Type I PLP-dependent aspartate aminotransferase-like (Major domain)"/>
    <property type="match status" value="1"/>
</dbReference>
<dbReference type="GO" id="GO:0006572">
    <property type="term" value="P:L-tyrosine catabolic process"/>
    <property type="evidence" value="ECO:0007669"/>
    <property type="project" value="TreeGrafter"/>
</dbReference>
<dbReference type="Proteomes" id="UP000822688">
    <property type="component" value="Chromosome 8"/>
</dbReference>
<dbReference type="InterPro" id="IPR015422">
    <property type="entry name" value="PyrdxlP-dep_Trfase_small"/>
</dbReference>
<dbReference type="CDD" id="cd00609">
    <property type="entry name" value="AAT_like"/>
    <property type="match status" value="1"/>
</dbReference>
<protein>
    <recommendedName>
        <fullName evidence="8">Aminotransferase class I/classII large domain-containing protein</fullName>
    </recommendedName>
</protein>
<keyword evidence="3" id="KW-0032">Aminotransferase</keyword>
<evidence type="ECO:0000256" key="5">
    <source>
        <dbReference type="ARBA" id="ARBA00022898"/>
    </source>
</evidence>
<feature type="modified residue" description="N6-(pyridoxal phosphate)lysine" evidence="7">
    <location>
        <position position="308"/>
    </location>
</feature>
<feature type="domain" description="Aminotransferase class I/classII large" evidence="8">
    <location>
        <begin position="99"/>
        <end position="464"/>
    </location>
</feature>
<dbReference type="AlphaFoldDB" id="A0A8T0H0D2"/>
<dbReference type="InterPro" id="IPR004838">
    <property type="entry name" value="NHTrfase_class1_PyrdxlP-BS"/>
</dbReference>
<sequence length="483" mass="52940">MVTFVSQKTTQEKEVHYENGYALKGSTLVVPLPEPLKVSHQIVVNGDHCNSLPANDVLTEEEKLDAEWNVRACPAAIESTNPIRELLESLCVVSSKKKEKISLAQGDPTAFGHLKVPDAAVEAMVAATKSYMCNGYTHSAGSHECRKAVADYHSSSLPIKLTADDVGITVGCSQAIQLCIAALATTGANILIPRPGFPIYETFCKYYGVACRFYDLLPERDWEVDLDQITVLADSNTVAWIVCNPSNPCGSVYKYQHLMKIANTAEKLKVPLISDEIYANMVFGPTEFTPMAAFSLKVPVLTVGGISKRWLAPGWRLGWIIIADPKGILSRGKVVEALTRLMQMTIGTSTLSQAAVSGMLLNTPSSFFEDTIKSLKAGAELCFDRVQRIKGLHCPTKPQGAMYIMVRIDPAVFKDIRSDVEFASLLVEEESVVVLPGTAFGTPNWLRIVFATPQALLEEAWDRIDIFCLRHSASIPYTGTELY</sequence>
<dbReference type="SUPFAM" id="SSF53383">
    <property type="entry name" value="PLP-dependent transferases"/>
    <property type="match status" value="1"/>
</dbReference>
<evidence type="ECO:0000259" key="8">
    <source>
        <dbReference type="Pfam" id="PF00155"/>
    </source>
</evidence>
<keyword evidence="4" id="KW-0808">Transferase</keyword>
<dbReference type="EMBL" id="CM026429">
    <property type="protein sequence ID" value="KAG0563804.1"/>
    <property type="molecule type" value="Genomic_DNA"/>
</dbReference>
<dbReference type="Gene3D" id="3.90.1150.10">
    <property type="entry name" value="Aspartate Aminotransferase, domain 1"/>
    <property type="match status" value="1"/>
</dbReference>
<comment type="similarity">
    <text evidence="2 6">Belongs to the class-I pyridoxal-phosphate-dependent aminotransferase family.</text>
</comment>
<organism evidence="9 10">
    <name type="scientific">Ceratodon purpureus</name>
    <name type="common">Fire moss</name>
    <name type="synonym">Dicranum purpureum</name>
    <dbReference type="NCBI Taxonomy" id="3225"/>
    <lineage>
        <taxon>Eukaryota</taxon>
        <taxon>Viridiplantae</taxon>
        <taxon>Streptophyta</taxon>
        <taxon>Embryophyta</taxon>
        <taxon>Bryophyta</taxon>
        <taxon>Bryophytina</taxon>
        <taxon>Bryopsida</taxon>
        <taxon>Dicranidae</taxon>
        <taxon>Pseudoditrichales</taxon>
        <taxon>Ditrichaceae</taxon>
        <taxon>Ceratodon</taxon>
    </lineage>
</organism>
<evidence type="ECO:0000256" key="4">
    <source>
        <dbReference type="ARBA" id="ARBA00022679"/>
    </source>
</evidence>
<evidence type="ECO:0000256" key="2">
    <source>
        <dbReference type="ARBA" id="ARBA00007441"/>
    </source>
</evidence>